<dbReference type="EMBL" id="CP007141">
    <property type="protein sequence ID" value="AJC74598.1"/>
    <property type="molecule type" value="Genomic_DNA"/>
</dbReference>
<dbReference type="InterPro" id="IPR019993">
    <property type="entry name" value="RecB_nuclease_TM0106_put"/>
</dbReference>
<dbReference type="STRING" id="1123384.AJ81_00145"/>
<dbReference type="GO" id="GO:0003676">
    <property type="term" value="F:nucleic acid binding"/>
    <property type="evidence" value="ECO:0007669"/>
    <property type="project" value="InterPro"/>
</dbReference>
<dbReference type="OrthoDB" id="9757917at2"/>
<evidence type="ECO:0000259" key="2">
    <source>
        <dbReference type="Pfam" id="PF13482"/>
    </source>
</evidence>
<dbReference type="KEGG" id="phy:AJ81_00145"/>
<sequence>MNEPVWYDDLEQFLLCPRRFQLDKGTIERSEAPLDSSELLRLGFSVERAILEVEIFGVRFIADPDLAVLEENGWRLILKKEAKRFKQKYAVEAAYHAYIFSQRGFPVSRVTVSSPYFEVDLDWRDAVPRLISLLENITTFREEPYDPRPTSLCKTCSHVIECSEALIRKKDLLAIHGLNERTRLKLLKEGVEDLEDLLNVQKLKDFSKDVMEKLKKKAQALLERRPILLAPLPPFPDGLFLDIESHTVADYDYLFGILKDNEYIAFLCEEKEQEGTIFKKVIDFLLSTEGPIYHYCAYEPTHFRELARLHGVESDYTRLKKRFVDVYQILSKHVALPLFSYSLKSVARYYGFNWRTKLDGWRASKYFQTWLVTREPSLLDAVMKYNEDDVRATRLIVEKLRSMHLHEEVTNK</sequence>
<feature type="coiled-coil region" evidence="1">
    <location>
        <begin position="184"/>
        <end position="224"/>
    </location>
</feature>
<dbReference type="InterPro" id="IPR038720">
    <property type="entry name" value="YprB_RNase_H-like_dom"/>
</dbReference>
<dbReference type="Gene3D" id="3.30.420.10">
    <property type="entry name" value="Ribonuclease H-like superfamily/Ribonuclease H"/>
    <property type="match status" value="1"/>
</dbReference>
<evidence type="ECO:0000256" key="1">
    <source>
        <dbReference type="SAM" id="Coils"/>
    </source>
</evidence>
<accession>A0A0X1KTE6</accession>
<dbReference type="Proteomes" id="UP000077469">
    <property type="component" value="Chromosome"/>
</dbReference>
<name>A0A0X1KTE6_9THEM</name>
<dbReference type="SUPFAM" id="SSF47794">
    <property type="entry name" value="Rad51 N-terminal domain-like"/>
    <property type="match status" value="1"/>
</dbReference>
<dbReference type="InterPro" id="IPR036397">
    <property type="entry name" value="RNaseH_sf"/>
</dbReference>
<dbReference type="PATRIC" id="fig|1123384.7.peg.27"/>
<reference evidence="3 4" key="1">
    <citation type="submission" date="2014-01" db="EMBL/GenBank/DDBJ databases">
        <title>Genome sequencing of Thermotog hypogea.</title>
        <authorList>
            <person name="Zhang X."/>
            <person name="Alvare G."/>
            <person name="Fristensky B."/>
            <person name="Chen L."/>
            <person name="Suen T."/>
            <person name="Chen Q."/>
            <person name="Ma K."/>
        </authorList>
    </citation>
    <scope>NUCLEOTIDE SEQUENCE [LARGE SCALE GENOMIC DNA]</scope>
    <source>
        <strain evidence="3 4">DSM 11164</strain>
    </source>
</reference>
<feature type="domain" description="YprB ribonuclease H-like" evidence="2">
    <location>
        <begin position="239"/>
        <end position="400"/>
    </location>
</feature>
<gene>
    <name evidence="3" type="ORF">AJ81_00145</name>
</gene>
<dbReference type="InterPro" id="IPR012337">
    <property type="entry name" value="RNaseH-like_sf"/>
</dbReference>
<dbReference type="PaxDb" id="1123384-AJ81_00145"/>
<protein>
    <recommendedName>
        <fullName evidence="2">YprB ribonuclease H-like domain-containing protein</fullName>
    </recommendedName>
</protein>
<dbReference type="AlphaFoldDB" id="A0A0X1KTE6"/>
<dbReference type="SUPFAM" id="SSF53098">
    <property type="entry name" value="Ribonuclease H-like"/>
    <property type="match status" value="1"/>
</dbReference>
<keyword evidence="1" id="KW-0175">Coiled coil</keyword>
<proteinExistence type="predicted"/>
<dbReference type="Pfam" id="PF13482">
    <property type="entry name" value="RNase_H_2"/>
    <property type="match status" value="1"/>
</dbReference>
<dbReference type="InterPro" id="IPR010995">
    <property type="entry name" value="DNA_repair_Rad51/TF_NusA_a-hlx"/>
</dbReference>
<organism evidence="3 4">
    <name type="scientific">Pseudothermotoga hypogea DSM 11164 = NBRC 106472</name>
    <dbReference type="NCBI Taxonomy" id="1123384"/>
    <lineage>
        <taxon>Bacteria</taxon>
        <taxon>Thermotogati</taxon>
        <taxon>Thermotogota</taxon>
        <taxon>Thermotogae</taxon>
        <taxon>Thermotogales</taxon>
        <taxon>Thermotogaceae</taxon>
        <taxon>Pseudothermotoga</taxon>
    </lineage>
</organism>
<evidence type="ECO:0000313" key="3">
    <source>
        <dbReference type="EMBL" id="AJC74598.1"/>
    </source>
</evidence>
<dbReference type="RefSeq" id="WP_031502945.1">
    <property type="nucleotide sequence ID" value="NC_022795.1"/>
</dbReference>
<dbReference type="GO" id="GO:0000166">
    <property type="term" value="F:nucleotide binding"/>
    <property type="evidence" value="ECO:0007669"/>
    <property type="project" value="InterPro"/>
</dbReference>
<dbReference type="NCBIfam" id="TIGR03491">
    <property type="entry name" value="TM0106 family RecB-like putative nuclease"/>
    <property type="match status" value="1"/>
</dbReference>
<evidence type="ECO:0000313" key="4">
    <source>
        <dbReference type="Proteomes" id="UP000077469"/>
    </source>
</evidence>
<keyword evidence="4" id="KW-1185">Reference proteome</keyword>